<feature type="signal peptide" evidence="2">
    <location>
        <begin position="1"/>
        <end position="23"/>
    </location>
</feature>
<evidence type="ECO:0000256" key="1">
    <source>
        <dbReference type="SAM" id="Phobius"/>
    </source>
</evidence>
<keyword evidence="1" id="KW-0472">Membrane</keyword>
<dbReference type="AlphaFoldDB" id="H2XWA6"/>
<reference evidence="3" key="3">
    <citation type="submission" date="2025-08" db="UniProtKB">
        <authorList>
            <consortium name="Ensembl"/>
        </authorList>
    </citation>
    <scope>IDENTIFICATION</scope>
</reference>
<keyword evidence="4" id="KW-1185">Reference proteome</keyword>
<evidence type="ECO:0008006" key="5">
    <source>
        <dbReference type="Google" id="ProtNLM"/>
    </source>
</evidence>
<evidence type="ECO:0000256" key="2">
    <source>
        <dbReference type="SAM" id="SignalP"/>
    </source>
</evidence>
<dbReference type="Ensembl" id="ENSCINT00000036490.1">
    <property type="protein sequence ID" value="ENSCINP00000033940.1"/>
    <property type="gene ID" value="ENSCING00000017927.1"/>
</dbReference>
<keyword evidence="1" id="KW-0812">Transmembrane</keyword>
<reference evidence="3" key="4">
    <citation type="submission" date="2025-09" db="UniProtKB">
        <authorList>
            <consortium name="Ensembl"/>
        </authorList>
    </citation>
    <scope>IDENTIFICATION</scope>
</reference>
<keyword evidence="1" id="KW-1133">Transmembrane helix</keyword>
<dbReference type="HOGENOM" id="CLU_1036351_0_0_1"/>
<evidence type="ECO:0000313" key="3">
    <source>
        <dbReference type="Ensembl" id="ENSCINP00000033940.1"/>
    </source>
</evidence>
<reference evidence="3" key="2">
    <citation type="journal article" date="2008" name="Genome Biol.">
        <title>Improved genome assembly and evidence-based global gene model set for the chordate Ciona intestinalis: new insight into intron and operon populations.</title>
        <authorList>
            <person name="Satou Y."/>
            <person name="Mineta K."/>
            <person name="Ogasawara M."/>
            <person name="Sasakura Y."/>
            <person name="Shoguchi E."/>
            <person name="Ueno K."/>
            <person name="Yamada L."/>
            <person name="Matsumoto J."/>
            <person name="Wasserscheid J."/>
            <person name="Dewar K."/>
            <person name="Wiley G.B."/>
            <person name="Macmil S.L."/>
            <person name="Roe B.A."/>
            <person name="Zeller R.W."/>
            <person name="Hastings K.E."/>
            <person name="Lemaire P."/>
            <person name="Lindquist E."/>
            <person name="Endo T."/>
            <person name="Hotta K."/>
            <person name="Inaba K."/>
        </authorList>
    </citation>
    <scope>NUCLEOTIDE SEQUENCE [LARGE SCALE GENOMIC DNA]</scope>
    <source>
        <strain evidence="3">wild type</strain>
    </source>
</reference>
<name>H2XWA6_CIOIN</name>
<feature type="transmembrane region" description="Helical" evidence="1">
    <location>
        <begin position="122"/>
        <end position="144"/>
    </location>
</feature>
<sequence length="221" mass="25181">MCLVASFLLFFRIIAEFIEISHGETSRNVCRYVRAFKSVVHSLVVTCIYLVLWIRQRRFYETPALEYLSTPFVRSMSFFVVIIMAVTNICNIGLYLITRAYTNLTRGCVVEWSSISKLTPGLVLFVSTLTFQLVLLGLLIYPLFHHLKACSGPSNEIPYIKRVTVAAMVAVITDITCGAVTVFALKNTYGSMRQVVYDIDMLILLIAICMSFENWRHRLLP</sequence>
<feature type="transmembrane region" description="Helical" evidence="1">
    <location>
        <begin position="39"/>
        <end position="55"/>
    </location>
</feature>
<dbReference type="Proteomes" id="UP000008144">
    <property type="component" value="Chromosome 8"/>
</dbReference>
<reference evidence="4" key="1">
    <citation type="journal article" date="2002" name="Science">
        <title>The draft genome of Ciona intestinalis: insights into chordate and vertebrate origins.</title>
        <authorList>
            <person name="Dehal P."/>
            <person name="Satou Y."/>
            <person name="Campbell R.K."/>
            <person name="Chapman J."/>
            <person name="Degnan B."/>
            <person name="De Tomaso A."/>
            <person name="Davidson B."/>
            <person name="Di Gregorio A."/>
            <person name="Gelpke M."/>
            <person name="Goodstein D.M."/>
            <person name="Harafuji N."/>
            <person name="Hastings K.E."/>
            <person name="Ho I."/>
            <person name="Hotta K."/>
            <person name="Huang W."/>
            <person name="Kawashima T."/>
            <person name="Lemaire P."/>
            <person name="Martinez D."/>
            <person name="Meinertzhagen I.A."/>
            <person name="Necula S."/>
            <person name="Nonaka M."/>
            <person name="Putnam N."/>
            <person name="Rash S."/>
            <person name="Saiga H."/>
            <person name="Satake M."/>
            <person name="Terry A."/>
            <person name="Yamada L."/>
            <person name="Wang H.G."/>
            <person name="Awazu S."/>
            <person name="Azumi K."/>
            <person name="Boore J."/>
            <person name="Branno M."/>
            <person name="Chin-Bow S."/>
            <person name="DeSantis R."/>
            <person name="Doyle S."/>
            <person name="Francino P."/>
            <person name="Keys D.N."/>
            <person name="Haga S."/>
            <person name="Hayashi H."/>
            <person name="Hino K."/>
            <person name="Imai K.S."/>
            <person name="Inaba K."/>
            <person name="Kano S."/>
            <person name="Kobayashi K."/>
            <person name="Kobayashi M."/>
            <person name="Lee B.I."/>
            <person name="Makabe K.W."/>
            <person name="Manohar C."/>
            <person name="Matassi G."/>
            <person name="Medina M."/>
            <person name="Mochizuki Y."/>
            <person name="Mount S."/>
            <person name="Morishita T."/>
            <person name="Miura S."/>
            <person name="Nakayama A."/>
            <person name="Nishizaka S."/>
            <person name="Nomoto H."/>
            <person name="Ohta F."/>
            <person name="Oishi K."/>
            <person name="Rigoutsos I."/>
            <person name="Sano M."/>
            <person name="Sasaki A."/>
            <person name="Sasakura Y."/>
            <person name="Shoguchi E."/>
            <person name="Shin-i T."/>
            <person name="Spagnuolo A."/>
            <person name="Stainier D."/>
            <person name="Suzuki M.M."/>
            <person name="Tassy O."/>
            <person name="Takatori N."/>
            <person name="Tokuoka M."/>
            <person name="Yagi K."/>
            <person name="Yoshizaki F."/>
            <person name="Wada S."/>
            <person name="Zhang C."/>
            <person name="Hyatt P.D."/>
            <person name="Larimer F."/>
            <person name="Detter C."/>
            <person name="Doggett N."/>
            <person name="Glavina T."/>
            <person name="Hawkins T."/>
            <person name="Richardson P."/>
            <person name="Lucas S."/>
            <person name="Kohara Y."/>
            <person name="Levine M."/>
            <person name="Satoh N."/>
            <person name="Rokhsar D.S."/>
        </authorList>
    </citation>
    <scope>NUCLEOTIDE SEQUENCE [LARGE SCALE GENOMIC DNA]</scope>
</reference>
<feature type="transmembrane region" description="Helical" evidence="1">
    <location>
        <begin position="76"/>
        <end position="97"/>
    </location>
</feature>
<proteinExistence type="predicted"/>
<organism evidence="3 4">
    <name type="scientific">Ciona intestinalis</name>
    <name type="common">Transparent sea squirt</name>
    <name type="synonym">Ascidia intestinalis</name>
    <dbReference type="NCBI Taxonomy" id="7719"/>
    <lineage>
        <taxon>Eukaryota</taxon>
        <taxon>Metazoa</taxon>
        <taxon>Chordata</taxon>
        <taxon>Tunicata</taxon>
        <taxon>Ascidiacea</taxon>
        <taxon>Phlebobranchia</taxon>
        <taxon>Cionidae</taxon>
        <taxon>Ciona</taxon>
    </lineage>
</organism>
<protein>
    <recommendedName>
        <fullName evidence="5">G-protein coupled receptors family 1 profile domain-containing protein</fullName>
    </recommendedName>
</protein>
<dbReference type="GeneTree" id="ENSGT00660000096124"/>
<feature type="transmembrane region" description="Helical" evidence="1">
    <location>
        <begin position="165"/>
        <end position="185"/>
    </location>
</feature>
<dbReference type="EMBL" id="EAAA01002611">
    <property type="status" value="NOT_ANNOTATED_CDS"/>
    <property type="molecule type" value="Genomic_DNA"/>
</dbReference>
<accession>H2XWA6</accession>
<dbReference type="InParanoid" id="H2XWA6"/>
<evidence type="ECO:0000313" key="4">
    <source>
        <dbReference type="Proteomes" id="UP000008144"/>
    </source>
</evidence>
<keyword evidence="2" id="KW-0732">Signal</keyword>
<feature type="chain" id="PRO_5045978188" description="G-protein coupled receptors family 1 profile domain-containing protein" evidence="2">
    <location>
        <begin position="24"/>
        <end position="221"/>
    </location>
</feature>